<dbReference type="EMBL" id="DS178278">
    <property type="protein sequence ID" value="EHS63036.1"/>
    <property type="molecule type" value="Genomic_DNA"/>
</dbReference>
<reference evidence="3" key="1">
    <citation type="journal article" date="2011" name="Proc. Natl. Acad. Sci. U.S.A.">
        <title>Obligate biotrophy features unraveled by the genomic analysis of rust fungi.</title>
        <authorList>
            <person name="Duplessis S."/>
            <person name="Cuomo C.A."/>
            <person name="Lin Y.-C."/>
            <person name="Aerts A."/>
            <person name="Tisserant E."/>
            <person name="Veneault-Fourrey C."/>
            <person name="Joly D.L."/>
            <person name="Hacquard S."/>
            <person name="Amselem J."/>
            <person name="Cantarel B.L."/>
            <person name="Chiu R."/>
            <person name="Coutinho P.M."/>
            <person name="Feau N."/>
            <person name="Field M."/>
            <person name="Frey P."/>
            <person name="Gelhaye E."/>
            <person name="Goldberg J."/>
            <person name="Grabherr M.G."/>
            <person name="Kodira C.D."/>
            <person name="Kohler A."/>
            <person name="Kuees U."/>
            <person name="Lindquist E.A."/>
            <person name="Lucas S.M."/>
            <person name="Mago R."/>
            <person name="Mauceli E."/>
            <person name="Morin E."/>
            <person name="Murat C."/>
            <person name="Pangilinan J.L."/>
            <person name="Park R."/>
            <person name="Pearson M."/>
            <person name="Quesneville H."/>
            <person name="Rouhier N."/>
            <person name="Sakthikumar S."/>
            <person name="Salamov A.A."/>
            <person name="Schmutz J."/>
            <person name="Selles B."/>
            <person name="Shapiro H."/>
            <person name="Tanguay P."/>
            <person name="Tuskan G.A."/>
            <person name="Henrissat B."/>
            <person name="Van de Peer Y."/>
            <person name="Rouze P."/>
            <person name="Ellis J.G."/>
            <person name="Dodds P.N."/>
            <person name="Schein J.E."/>
            <person name="Zhong S."/>
            <person name="Hamelin R.C."/>
            <person name="Grigoriev I.V."/>
            <person name="Szabo L.J."/>
            <person name="Martin F."/>
        </authorList>
    </citation>
    <scope>NUCLEOTIDE SEQUENCE [LARGE SCALE GENOMIC DNA]</scope>
    <source>
        <strain evidence="3">CRL 75-36-700-3 / race SCCL</strain>
    </source>
</reference>
<evidence type="ECO:0000313" key="2">
    <source>
        <dbReference type="EMBL" id="EHS63036.1"/>
    </source>
</evidence>
<dbReference type="AlphaFoldDB" id="H6QR61"/>
<keyword evidence="3" id="KW-1185">Reference proteome</keyword>
<organism evidence="2 3">
    <name type="scientific">Puccinia graminis f. sp. tritici (strain CRL 75-36-700-3 / race SCCL)</name>
    <name type="common">Black stem rust fungus</name>
    <dbReference type="NCBI Taxonomy" id="418459"/>
    <lineage>
        <taxon>Eukaryota</taxon>
        <taxon>Fungi</taxon>
        <taxon>Dikarya</taxon>
        <taxon>Basidiomycota</taxon>
        <taxon>Pucciniomycotina</taxon>
        <taxon>Pucciniomycetes</taxon>
        <taxon>Pucciniales</taxon>
        <taxon>Pucciniaceae</taxon>
        <taxon>Puccinia</taxon>
    </lineage>
</organism>
<dbReference type="Proteomes" id="UP000008783">
    <property type="component" value="Unassembled WGS sequence"/>
</dbReference>
<evidence type="ECO:0000256" key="1">
    <source>
        <dbReference type="SAM" id="MobiDB-lite"/>
    </source>
</evidence>
<proteinExistence type="predicted"/>
<name>H6QR61_PUCGT</name>
<dbReference type="VEuPathDB" id="FungiDB:PGTG_21328"/>
<sequence>MHTVPVRNPPRSSIYEFLRLPECKSLCDSDVDSASSLDKRVIRRDSKVEEGTPEATELLPTGPF</sequence>
<evidence type="ECO:0000313" key="3">
    <source>
        <dbReference type="Proteomes" id="UP000008783"/>
    </source>
</evidence>
<dbReference type="InParanoid" id="H6QR61"/>
<protein>
    <submittedName>
        <fullName evidence="2">Uncharacterized protein</fullName>
    </submittedName>
</protein>
<dbReference type="GeneID" id="13540483"/>
<dbReference type="RefSeq" id="XP_003890040.1">
    <property type="nucleotide sequence ID" value="XM_003889991.1"/>
</dbReference>
<dbReference type="HOGENOM" id="CLU_2868687_0_0_1"/>
<feature type="region of interest" description="Disordered" evidence="1">
    <location>
        <begin position="45"/>
        <end position="64"/>
    </location>
</feature>
<dbReference type="KEGG" id="pgr:PGTG_21328"/>
<accession>H6QR61</accession>
<gene>
    <name evidence="2" type="ORF">PGTG_21328</name>
</gene>